<dbReference type="RefSeq" id="WP_172344218.1">
    <property type="nucleotide sequence ID" value="NZ_CATEIB010000053.1"/>
</dbReference>
<feature type="transmembrane region" description="Helical" evidence="10">
    <location>
        <begin position="303"/>
        <end position="321"/>
    </location>
</feature>
<feature type="transmembrane region" description="Helical" evidence="10">
    <location>
        <begin position="228"/>
        <end position="246"/>
    </location>
</feature>
<keyword evidence="7 10" id="KW-0249">Electron transport</keyword>
<feature type="transmembrane region" description="Helical" evidence="10">
    <location>
        <begin position="21"/>
        <end position="38"/>
    </location>
</feature>
<dbReference type="NCBIfam" id="TIGR01946">
    <property type="entry name" value="rnfD"/>
    <property type="match status" value="1"/>
</dbReference>
<evidence type="ECO:0000256" key="8">
    <source>
        <dbReference type="ARBA" id="ARBA00022989"/>
    </source>
</evidence>
<keyword evidence="12" id="KW-1185">Reference proteome</keyword>
<feature type="transmembrane region" description="Helical" evidence="10">
    <location>
        <begin position="125"/>
        <end position="144"/>
    </location>
</feature>
<comment type="function">
    <text evidence="10">Part of a membrane-bound complex that couples electron transfer with translocation of ions across the membrane.</text>
</comment>
<keyword evidence="9 10" id="KW-0472">Membrane</keyword>
<evidence type="ECO:0000313" key="12">
    <source>
        <dbReference type="Proteomes" id="UP000820977"/>
    </source>
</evidence>
<feature type="transmembrane region" description="Helical" evidence="10">
    <location>
        <begin position="280"/>
        <end position="297"/>
    </location>
</feature>
<keyword evidence="4 10" id="KW-0288">FMN</keyword>
<feature type="transmembrane region" description="Helical" evidence="10">
    <location>
        <begin position="95"/>
        <end position="113"/>
    </location>
</feature>
<evidence type="ECO:0000256" key="4">
    <source>
        <dbReference type="ARBA" id="ARBA00022643"/>
    </source>
</evidence>
<gene>
    <name evidence="10" type="primary">rnfD</name>
    <name evidence="11" type="ORF">HPS54_04185</name>
</gene>
<accession>A0ABX2B3P9</accession>
<comment type="cofactor">
    <cofactor evidence="10">
        <name>FMN</name>
        <dbReference type="ChEBI" id="CHEBI:58210"/>
    </cofactor>
</comment>
<keyword evidence="3 10" id="KW-0285">Flavoprotein</keyword>
<reference evidence="11 12" key="1">
    <citation type="submission" date="2020-05" db="EMBL/GenBank/DDBJ databases">
        <title>Distinct polysaccharide utilization as determinants for interspecies competition between intestinal Prevotella spp.</title>
        <authorList>
            <person name="Galvez E.J.C."/>
            <person name="Iljazovic A."/>
            <person name="Strowig T."/>
        </authorList>
    </citation>
    <scope>NUCLEOTIDE SEQUENCE [LARGE SCALE GENOMIC DNA]</scope>
    <source>
        <strain evidence="11 12">PCHR</strain>
    </source>
</reference>
<protein>
    <recommendedName>
        <fullName evidence="10">Ion-translocating oxidoreductase complex subunit D</fullName>
        <ecNumber evidence="10">7.-.-.-</ecNumber>
    </recommendedName>
    <alternativeName>
        <fullName evidence="10">Rnf electron transport complex subunit D</fullName>
    </alternativeName>
</protein>
<keyword evidence="1 10" id="KW-0813">Transport</keyword>
<comment type="similarity">
    <text evidence="10">Belongs to the NqrB/RnfD family.</text>
</comment>
<evidence type="ECO:0000256" key="7">
    <source>
        <dbReference type="ARBA" id="ARBA00022982"/>
    </source>
</evidence>
<comment type="subunit">
    <text evidence="10">The complex is composed of six subunits: RnfA, RnfB, RnfC, RnfD, RnfE and RnfG.</text>
</comment>
<evidence type="ECO:0000313" key="11">
    <source>
        <dbReference type="EMBL" id="NPE24724.1"/>
    </source>
</evidence>
<comment type="caution">
    <text evidence="11">The sequence shown here is derived from an EMBL/GenBank/DDBJ whole genome shotgun (WGS) entry which is preliminary data.</text>
</comment>
<organism evidence="11 12">
    <name type="scientific">Xylanibacter caecicola</name>
    <dbReference type="NCBI Taxonomy" id="2736294"/>
    <lineage>
        <taxon>Bacteria</taxon>
        <taxon>Pseudomonadati</taxon>
        <taxon>Bacteroidota</taxon>
        <taxon>Bacteroidia</taxon>
        <taxon>Bacteroidales</taxon>
        <taxon>Prevotellaceae</taxon>
        <taxon>Xylanibacter</taxon>
    </lineage>
</organism>
<evidence type="ECO:0000256" key="5">
    <source>
        <dbReference type="ARBA" id="ARBA00022692"/>
    </source>
</evidence>
<keyword evidence="8 10" id="KW-1133">Transmembrane helix</keyword>
<evidence type="ECO:0000256" key="1">
    <source>
        <dbReference type="ARBA" id="ARBA00022448"/>
    </source>
</evidence>
<keyword evidence="10" id="KW-1003">Cell membrane</keyword>
<dbReference type="InterPro" id="IPR011303">
    <property type="entry name" value="RnfD_bac"/>
</dbReference>
<dbReference type="Pfam" id="PF03116">
    <property type="entry name" value="NQR2_RnfD_RnfE"/>
    <property type="match status" value="1"/>
</dbReference>
<feature type="modified residue" description="FMN phosphoryl threonine" evidence="10">
    <location>
        <position position="159"/>
    </location>
</feature>
<feature type="transmembrane region" description="Helical" evidence="10">
    <location>
        <begin position="195"/>
        <end position="216"/>
    </location>
</feature>
<dbReference type="Proteomes" id="UP000820977">
    <property type="component" value="Unassembled WGS sequence"/>
</dbReference>
<dbReference type="PANTHER" id="PTHR30578:SF0">
    <property type="entry name" value="ION-TRANSLOCATING OXIDOREDUCTASE COMPLEX SUBUNIT D"/>
    <property type="match status" value="1"/>
</dbReference>
<dbReference type="EMBL" id="JABKKJ010000004">
    <property type="protein sequence ID" value="NPE24724.1"/>
    <property type="molecule type" value="Genomic_DNA"/>
</dbReference>
<evidence type="ECO:0000256" key="3">
    <source>
        <dbReference type="ARBA" id="ARBA00022630"/>
    </source>
</evidence>
<keyword evidence="2 10" id="KW-0597">Phosphoprotein</keyword>
<feature type="transmembrane region" description="Helical" evidence="10">
    <location>
        <begin position="252"/>
        <end position="271"/>
    </location>
</feature>
<proteinExistence type="inferred from homology"/>
<comment type="subcellular location">
    <subcellularLocation>
        <location evidence="10">Cell membrane</location>
        <topology evidence="10">Multi-pass membrane protein</topology>
    </subcellularLocation>
</comment>
<keyword evidence="5 10" id="KW-0812">Transmembrane</keyword>
<name>A0ABX2B3P9_9BACT</name>
<keyword evidence="6 10" id="KW-1278">Translocase</keyword>
<feature type="transmembrane region" description="Helical" evidence="10">
    <location>
        <begin position="44"/>
        <end position="61"/>
    </location>
</feature>
<sequence>MNKLIVSLSPHAHGNDSVERNMYGVIIALIPALLVSFWYFGLGSVVVCASSIAACVFFEWAITKYLMGKEPSITDGSAILTGLLLGFNLPSNLPVWIILIGALVAIGVGKMSFGGLGCNPFNPALVGRCFLLVSFPVQMTSWPVTGQLTKYLDAETAATPLSIMKHAIKSGDASVLDKLPDSMSLLLGNPGVNNGAGTIGEICALALLLGLAYMLWKKIITWHIPVSILATVFVFSGLLNVANPVYSNPVSVLFSGGLMLGAIFMATDYVTSPMTGKGQIIYGVSIGVLTVVIRNWGAYPEGMSFAILIMNAFTPLINTYVKPKRFGEVKKEAKK</sequence>
<evidence type="ECO:0000256" key="6">
    <source>
        <dbReference type="ARBA" id="ARBA00022967"/>
    </source>
</evidence>
<evidence type="ECO:0000256" key="2">
    <source>
        <dbReference type="ARBA" id="ARBA00022553"/>
    </source>
</evidence>
<evidence type="ECO:0000256" key="9">
    <source>
        <dbReference type="ARBA" id="ARBA00023136"/>
    </source>
</evidence>
<dbReference type="HAMAP" id="MF_00462">
    <property type="entry name" value="RsxD_RnfD"/>
    <property type="match status" value="1"/>
</dbReference>
<dbReference type="InterPro" id="IPR004338">
    <property type="entry name" value="NqrB/RnfD"/>
</dbReference>
<dbReference type="EC" id="7.-.-.-" evidence="10"/>
<evidence type="ECO:0000256" key="10">
    <source>
        <dbReference type="HAMAP-Rule" id="MF_00462"/>
    </source>
</evidence>
<dbReference type="PANTHER" id="PTHR30578">
    <property type="entry name" value="ELECTRON TRANSPORT COMPLEX PROTEIN RNFD"/>
    <property type="match status" value="1"/>
</dbReference>